<dbReference type="InterPro" id="IPR016181">
    <property type="entry name" value="Acyl_CoA_acyltransferase"/>
</dbReference>
<proteinExistence type="predicted"/>
<sequence length="158" mass="17400">MSLEPTPSFTIQQLSATDDVLMNALLDVFGEAFEDAETYSAHRPRPAYLRQLLASDAFIALVAVEGSQVVGGLAAYELKKFEQERSEIYIYDLAVATGQRRRGVATGLIRELQRIGGERGAYVLFVQADLPDEPAIALYAGLGVREDVLHFDLPVRAR</sequence>
<evidence type="ECO:0000259" key="1">
    <source>
        <dbReference type="PROSITE" id="PS51186"/>
    </source>
</evidence>
<evidence type="ECO:0000313" key="2">
    <source>
        <dbReference type="EMBL" id="KIQ35443.1"/>
    </source>
</evidence>
<dbReference type="Pfam" id="PF00583">
    <property type="entry name" value="Acetyltransf_1"/>
    <property type="match status" value="1"/>
</dbReference>
<accession>A0A0D0M1F0</accession>
<feature type="domain" description="N-acetyltransferase" evidence="1">
    <location>
        <begin position="9"/>
        <end position="158"/>
    </location>
</feature>
<keyword evidence="2" id="KW-0808">Transferase</keyword>
<reference evidence="2 3" key="1">
    <citation type="submission" date="2014-12" db="EMBL/GenBank/DDBJ databases">
        <title>16Stimator: statistical estimation of ribosomal gene copy numbers from draft genome assemblies.</title>
        <authorList>
            <person name="Perisin M.A."/>
            <person name="Vetter M."/>
            <person name="Gilbert J.A."/>
            <person name="Bergelson J."/>
        </authorList>
    </citation>
    <scope>NUCLEOTIDE SEQUENCE [LARGE SCALE GENOMIC DNA]</scope>
    <source>
        <strain evidence="2 3">MEDvA23</strain>
    </source>
</reference>
<name>A0A0D0M1F0_VARPD</name>
<dbReference type="EMBL" id="JXQQ01000010">
    <property type="protein sequence ID" value="KIQ35443.1"/>
    <property type="molecule type" value="Genomic_DNA"/>
</dbReference>
<dbReference type="GO" id="GO:0016747">
    <property type="term" value="F:acyltransferase activity, transferring groups other than amino-acyl groups"/>
    <property type="evidence" value="ECO:0007669"/>
    <property type="project" value="InterPro"/>
</dbReference>
<organism evidence="2 3">
    <name type="scientific">Variovorax paradoxus</name>
    <dbReference type="NCBI Taxonomy" id="34073"/>
    <lineage>
        <taxon>Bacteria</taxon>
        <taxon>Pseudomonadati</taxon>
        <taxon>Pseudomonadota</taxon>
        <taxon>Betaproteobacteria</taxon>
        <taxon>Burkholderiales</taxon>
        <taxon>Comamonadaceae</taxon>
        <taxon>Variovorax</taxon>
    </lineage>
</organism>
<dbReference type="NCBIfam" id="NF033083">
    <property type="entry name" value="AAC_3_I"/>
    <property type="match status" value="1"/>
</dbReference>
<evidence type="ECO:0000313" key="3">
    <source>
        <dbReference type="Proteomes" id="UP000032067"/>
    </source>
</evidence>
<gene>
    <name evidence="2" type="ORF">RT97_04800</name>
</gene>
<dbReference type="AlphaFoldDB" id="A0A0D0M1F0"/>
<dbReference type="InterPro" id="IPR000182">
    <property type="entry name" value="GNAT_dom"/>
</dbReference>
<dbReference type="OrthoDB" id="9796129at2"/>
<dbReference type="SUPFAM" id="SSF55729">
    <property type="entry name" value="Acyl-CoA N-acyltransferases (Nat)"/>
    <property type="match status" value="1"/>
</dbReference>
<dbReference type="Gene3D" id="3.40.630.30">
    <property type="match status" value="1"/>
</dbReference>
<dbReference type="Proteomes" id="UP000032067">
    <property type="component" value="Unassembled WGS sequence"/>
</dbReference>
<protein>
    <submittedName>
        <fullName evidence="2">Gentamicin 3'-acetyltransferase</fullName>
    </submittedName>
</protein>
<comment type="caution">
    <text evidence="2">The sequence shown here is derived from an EMBL/GenBank/DDBJ whole genome shotgun (WGS) entry which is preliminary data.</text>
</comment>
<dbReference type="CDD" id="cd04301">
    <property type="entry name" value="NAT_SF"/>
    <property type="match status" value="1"/>
</dbReference>
<dbReference type="RefSeq" id="WP_042577877.1">
    <property type="nucleotide sequence ID" value="NZ_JXQQ01000010.1"/>
</dbReference>
<dbReference type="PROSITE" id="PS51186">
    <property type="entry name" value="GNAT"/>
    <property type="match status" value="1"/>
</dbReference>